<dbReference type="PANTHER" id="PTHR24379">
    <property type="entry name" value="KRAB AND ZINC FINGER DOMAIN-CONTAINING"/>
    <property type="match status" value="1"/>
</dbReference>
<dbReference type="SMART" id="SM00355">
    <property type="entry name" value="ZnF_C2H2"/>
    <property type="match status" value="6"/>
</dbReference>
<dbReference type="VEuPathDB" id="VectorBase:AMAM002085"/>
<reference evidence="9" key="1">
    <citation type="submission" date="2013-09" db="EMBL/GenBank/DDBJ databases">
        <title>The Genome Sequence of Anopheles maculatus species B.</title>
        <authorList>
            <consortium name="The Broad Institute Genomics Platform"/>
            <person name="Neafsey D.E."/>
            <person name="Besansky N."/>
            <person name="Howell P."/>
            <person name="Walton C."/>
            <person name="Young S.K."/>
            <person name="Zeng Q."/>
            <person name="Gargeya S."/>
            <person name="Fitzgerald M."/>
            <person name="Haas B."/>
            <person name="Abouelleil A."/>
            <person name="Allen A.W."/>
            <person name="Alvarado L."/>
            <person name="Arachchi H.M."/>
            <person name="Berlin A.M."/>
            <person name="Chapman S.B."/>
            <person name="Gainer-Dewar J."/>
            <person name="Goldberg J."/>
            <person name="Griggs A."/>
            <person name="Gujja S."/>
            <person name="Hansen M."/>
            <person name="Howarth C."/>
            <person name="Imamovic A."/>
            <person name="Ireland A."/>
            <person name="Larimer J."/>
            <person name="McCowan C."/>
            <person name="Murphy C."/>
            <person name="Pearson M."/>
            <person name="Poon T.W."/>
            <person name="Priest M."/>
            <person name="Roberts A."/>
            <person name="Saif S."/>
            <person name="Shea T."/>
            <person name="Sisk P."/>
            <person name="Sykes S."/>
            <person name="Wortman J."/>
            <person name="Nusbaum C."/>
            <person name="Birren B."/>
        </authorList>
    </citation>
    <scope>NUCLEOTIDE SEQUENCE [LARGE SCALE GENOMIC DNA]</scope>
    <source>
        <strain evidence="9">maculatus3</strain>
    </source>
</reference>
<name>A0A182S905_9DIPT</name>
<dbReference type="SMART" id="SM00868">
    <property type="entry name" value="zf-AD"/>
    <property type="match status" value="1"/>
</dbReference>
<dbReference type="PANTHER" id="PTHR24379:SF121">
    <property type="entry name" value="C2H2-TYPE DOMAIN-CONTAINING PROTEIN"/>
    <property type="match status" value="1"/>
</dbReference>
<dbReference type="InterPro" id="IPR036236">
    <property type="entry name" value="Znf_C2H2_sf"/>
</dbReference>
<dbReference type="Pfam" id="PF13912">
    <property type="entry name" value="zf-C2H2_6"/>
    <property type="match status" value="2"/>
</dbReference>
<dbReference type="InterPro" id="IPR012934">
    <property type="entry name" value="Znf_AD"/>
</dbReference>
<feature type="region of interest" description="Disordered" evidence="6">
    <location>
        <begin position="269"/>
        <end position="292"/>
    </location>
</feature>
<evidence type="ECO:0000256" key="4">
    <source>
        <dbReference type="ARBA" id="ARBA00022833"/>
    </source>
</evidence>
<dbReference type="GO" id="GO:0005634">
    <property type="term" value="C:nucleus"/>
    <property type="evidence" value="ECO:0007669"/>
    <property type="project" value="InterPro"/>
</dbReference>
<evidence type="ECO:0000256" key="5">
    <source>
        <dbReference type="PROSITE-ProRule" id="PRU00042"/>
    </source>
</evidence>
<organism evidence="8 9">
    <name type="scientific">Anopheles maculatus</name>
    <dbReference type="NCBI Taxonomy" id="74869"/>
    <lineage>
        <taxon>Eukaryota</taxon>
        <taxon>Metazoa</taxon>
        <taxon>Ecdysozoa</taxon>
        <taxon>Arthropoda</taxon>
        <taxon>Hexapoda</taxon>
        <taxon>Insecta</taxon>
        <taxon>Pterygota</taxon>
        <taxon>Neoptera</taxon>
        <taxon>Endopterygota</taxon>
        <taxon>Diptera</taxon>
        <taxon>Nematocera</taxon>
        <taxon>Culicoidea</taxon>
        <taxon>Culicidae</taxon>
        <taxon>Anophelinae</taxon>
        <taxon>Anopheles</taxon>
        <taxon>Anopheles maculatus group</taxon>
    </lineage>
</organism>
<protein>
    <recommendedName>
        <fullName evidence="7">C2H2-type domain-containing protein</fullName>
    </recommendedName>
</protein>
<dbReference type="InterPro" id="IPR013087">
    <property type="entry name" value="Znf_C2H2_type"/>
</dbReference>
<dbReference type="SUPFAM" id="SSF57667">
    <property type="entry name" value="beta-beta-alpha zinc fingers"/>
    <property type="match status" value="2"/>
</dbReference>
<evidence type="ECO:0000256" key="1">
    <source>
        <dbReference type="ARBA" id="ARBA00022723"/>
    </source>
</evidence>
<proteinExistence type="predicted"/>
<dbReference type="AlphaFoldDB" id="A0A182S905"/>
<feature type="domain" description="C2H2-type" evidence="7">
    <location>
        <begin position="465"/>
        <end position="492"/>
    </location>
</feature>
<accession>A0A182S905</accession>
<evidence type="ECO:0000256" key="2">
    <source>
        <dbReference type="ARBA" id="ARBA00022737"/>
    </source>
</evidence>
<keyword evidence="9" id="KW-1185">Reference proteome</keyword>
<dbReference type="Gene3D" id="3.30.160.60">
    <property type="entry name" value="Classic Zinc Finger"/>
    <property type="match status" value="4"/>
</dbReference>
<sequence length="493" mass="55891">MDGSTEELNLVEFNIIDNFIGSGVDDLMLKDNGAQYDYNTLASLLLPLCRFCARENAQMVHISDVHLQIINDLRIPENHGTNVCTNICISCNSFLEEFCKFRSVCEEGQKRIASLLAERHAMPNFLDLKLDFTVSKKDLLPPVIMDERAAPKMLSPLQTLTSTAEAGFFELVMNTNTDLEHEDRCERTDCTENVLILAPIASSLQPDSQEPAAYEMEQGIAFDSNLEPDACDNVTYPFQECNFMHQCEQQSFTISTENVVQYTDDIVESHSERGSVSPTNEHETKDSKKSEARRRVVDGRLEWVCLDCEQVFVSCFQLKKHRKKCELVGSKTSKRIATLICDICGETMSTESALTMHKRKHEAKANGSAAKTVVAAKSVPTICHVCGHTSKSRRALRLHLITHSSDKNVECAVCGKRFKRRRDLRIHLDVHSGKKYECDTCGKQFLTKITLRNHTKTHRESNLKHGCTVCTRQFVHPHQLMKHMVIHTNEYPY</sequence>
<dbReference type="Proteomes" id="UP000075901">
    <property type="component" value="Unassembled WGS sequence"/>
</dbReference>
<keyword evidence="2" id="KW-0677">Repeat</keyword>
<keyword evidence="3 5" id="KW-0863">Zinc-finger</keyword>
<feature type="domain" description="C2H2-type" evidence="7">
    <location>
        <begin position="381"/>
        <end position="408"/>
    </location>
</feature>
<feature type="domain" description="C2H2-type" evidence="7">
    <location>
        <begin position="339"/>
        <end position="366"/>
    </location>
</feature>
<evidence type="ECO:0000259" key="7">
    <source>
        <dbReference type="PROSITE" id="PS50157"/>
    </source>
</evidence>
<keyword evidence="4" id="KW-0862">Zinc</keyword>
<evidence type="ECO:0000313" key="8">
    <source>
        <dbReference type="EnsemblMetazoa" id="AMAM002085-PA"/>
    </source>
</evidence>
<dbReference type="GO" id="GO:0008270">
    <property type="term" value="F:zinc ion binding"/>
    <property type="evidence" value="ECO:0007669"/>
    <property type="project" value="UniProtKB-KW"/>
</dbReference>
<feature type="compositionally biased region" description="Basic and acidic residues" evidence="6">
    <location>
        <begin position="280"/>
        <end position="292"/>
    </location>
</feature>
<reference evidence="8" key="2">
    <citation type="submission" date="2020-05" db="UniProtKB">
        <authorList>
            <consortium name="EnsemblMetazoa"/>
        </authorList>
    </citation>
    <scope>IDENTIFICATION</scope>
    <source>
        <strain evidence="8">maculatus3</strain>
    </source>
</reference>
<feature type="domain" description="C2H2-type" evidence="7">
    <location>
        <begin position="409"/>
        <end position="436"/>
    </location>
</feature>
<dbReference type="PROSITE" id="PS00028">
    <property type="entry name" value="ZINC_FINGER_C2H2_1"/>
    <property type="match status" value="4"/>
</dbReference>
<evidence type="ECO:0000313" key="9">
    <source>
        <dbReference type="Proteomes" id="UP000075901"/>
    </source>
</evidence>
<dbReference type="Pfam" id="PF00096">
    <property type="entry name" value="zf-C2H2"/>
    <property type="match status" value="2"/>
</dbReference>
<keyword evidence="1" id="KW-0479">Metal-binding</keyword>
<evidence type="ECO:0000256" key="6">
    <source>
        <dbReference type="SAM" id="MobiDB-lite"/>
    </source>
</evidence>
<evidence type="ECO:0000256" key="3">
    <source>
        <dbReference type="ARBA" id="ARBA00022771"/>
    </source>
</evidence>
<feature type="domain" description="C2H2-type" evidence="7">
    <location>
        <begin position="436"/>
        <end position="463"/>
    </location>
</feature>
<dbReference type="FunFam" id="3.30.160.60:FF:000446">
    <property type="entry name" value="Zinc finger protein"/>
    <property type="match status" value="1"/>
</dbReference>
<dbReference type="PROSITE" id="PS50157">
    <property type="entry name" value="ZINC_FINGER_C2H2_2"/>
    <property type="match status" value="5"/>
</dbReference>
<dbReference type="EnsemblMetazoa" id="AMAM002085-RA">
    <property type="protein sequence ID" value="AMAM002085-PA"/>
    <property type="gene ID" value="AMAM002085"/>
</dbReference>